<feature type="signal peptide" evidence="1">
    <location>
        <begin position="1"/>
        <end position="24"/>
    </location>
</feature>
<dbReference type="Proteomes" id="UP000275078">
    <property type="component" value="Unassembled WGS sequence"/>
</dbReference>
<dbReference type="InterPro" id="IPR011058">
    <property type="entry name" value="Cyanovirin-N"/>
</dbReference>
<name>A0A3N4HG06_ASCIM</name>
<feature type="chain" id="PRO_5017962256" description="Cyanovirin-N domain-containing protein" evidence="1">
    <location>
        <begin position="25"/>
        <end position="135"/>
    </location>
</feature>
<dbReference type="OrthoDB" id="2947935at2759"/>
<evidence type="ECO:0000259" key="2">
    <source>
        <dbReference type="Pfam" id="PF08881"/>
    </source>
</evidence>
<keyword evidence="1" id="KW-0732">Signal</keyword>
<dbReference type="SUPFAM" id="SSF51322">
    <property type="entry name" value="Cyanovirin-N"/>
    <property type="match status" value="1"/>
</dbReference>
<organism evidence="3 4">
    <name type="scientific">Ascobolus immersus RN42</name>
    <dbReference type="NCBI Taxonomy" id="1160509"/>
    <lineage>
        <taxon>Eukaryota</taxon>
        <taxon>Fungi</taxon>
        <taxon>Dikarya</taxon>
        <taxon>Ascomycota</taxon>
        <taxon>Pezizomycotina</taxon>
        <taxon>Pezizomycetes</taxon>
        <taxon>Pezizales</taxon>
        <taxon>Ascobolaceae</taxon>
        <taxon>Ascobolus</taxon>
    </lineage>
</organism>
<keyword evidence="4" id="KW-1185">Reference proteome</keyword>
<dbReference type="STRING" id="1160509.A0A3N4HG06"/>
<accession>A0A3N4HG06</accession>
<dbReference type="EMBL" id="ML119836">
    <property type="protein sequence ID" value="RPA73039.1"/>
    <property type="molecule type" value="Genomic_DNA"/>
</dbReference>
<dbReference type="InterPro" id="IPR036673">
    <property type="entry name" value="Cyanovirin-N_sf"/>
</dbReference>
<dbReference type="Pfam" id="PF08881">
    <property type="entry name" value="CVNH"/>
    <property type="match status" value="1"/>
</dbReference>
<evidence type="ECO:0000313" key="3">
    <source>
        <dbReference type="EMBL" id="RPA73039.1"/>
    </source>
</evidence>
<protein>
    <recommendedName>
        <fullName evidence="2">Cyanovirin-N domain-containing protein</fullName>
    </recommendedName>
</protein>
<evidence type="ECO:0000256" key="1">
    <source>
        <dbReference type="SAM" id="SignalP"/>
    </source>
</evidence>
<feature type="domain" description="Cyanovirin-N" evidence="2">
    <location>
        <begin position="27"/>
        <end position="130"/>
    </location>
</feature>
<proteinExistence type="predicted"/>
<reference evidence="3 4" key="1">
    <citation type="journal article" date="2018" name="Nat. Ecol. Evol.">
        <title>Pezizomycetes genomes reveal the molecular basis of ectomycorrhizal truffle lifestyle.</title>
        <authorList>
            <person name="Murat C."/>
            <person name="Payen T."/>
            <person name="Noel B."/>
            <person name="Kuo A."/>
            <person name="Morin E."/>
            <person name="Chen J."/>
            <person name="Kohler A."/>
            <person name="Krizsan K."/>
            <person name="Balestrini R."/>
            <person name="Da Silva C."/>
            <person name="Montanini B."/>
            <person name="Hainaut M."/>
            <person name="Levati E."/>
            <person name="Barry K.W."/>
            <person name="Belfiori B."/>
            <person name="Cichocki N."/>
            <person name="Clum A."/>
            <person name="Dockter R.B."/>
            <person name="Fauchery L."/>
            <person name="Guy J."/>
            <person name="Iotti M."/>
            <person name="Le Tacon F."/>
            <person name="Lindquist E.A."/>
            <person name="Lipzen A."/>
            <person name="Malagnac F."/>
            <person name="Mello A."/>
            <person name="Molinier V."/>
            <person name="Miyauchi S."/>
            <person name="Poulain J."/>
            <person name="Riccioni C."/>
            <person name="Rubini A."/>
            <person name="Sitrit Y."/>
            <person name="Splivallo R."/>
            <person name="Traeger S."/>
            <person name="Wang M."/>
            <person name="Zifcakova L."/>
            <person name="Wipf D."/>
            <person name="Zambonelli A."/>
            <person name="Paolocci F."/>
            <person name="Nowrousian M."/>
            <person name="Ottonello S."/>
            <person name="Baldrian P."/>
            <person name="Spatafora J.W."/>
            <person name="Henrissat B."/>
            <person name="Nagy L.G."/>
            <person name="Aury J.M."/>
            <person name="Wincker P."/>
            <person name="Grigoriev I.V."/>
            <person name="Bonfante P."/>
            <person name="Martin F.M."/>
        </authorList>
    </citation>
    <scope>NUCLEOTIDE SEQUENCE [LARGE SCALE GENOMIC DNA]</scope>
    <source>
        <strain evidence="3 4">RN42</strain>
    </source>
</reference>
<gene>
    <name evidence="3" type="ORF">BJ508DRAFT_334488</name>
</gene>
<evidence type="ECO:0000313" key="4">
    <source>
        <dbReference type="Proteomes" id="UP000275078"/>
    </source>
</evidence>
<dbReference type="AlphaFoldDB" id="A0A3N4HG06"/>
<dbReference type="Gene3D" id="2.30.60.10">
    <property type="entry name" value="Cyanovirin-N"/>
    <property type="match status" value="1"/>
</dbReference>
<sequence>MKLITSTLSTILVSICLLVDSALCGGFKESCDMTRTTLMNNGNLITFCKKGREGYGDSTWVSLRYCIANAGGNLVFRKRGGFLNSCKKDFDMNMDIPGKVMFWANCERSDGFYQYSQIDLNEFITNKMGIISCDF</sequence>